<evidence type="ECO:0000259" key="7">
    <source>
        <dbReference type="Pfam" id="PF07694"/>
    </source>
</evidence>
<name>A0A091C219_9ENTE</name>
<dbReference type="GO" id="GO:0005886">
    <property type="term" value="C:plasma membrane"/>
    <property type="evidence" value="ECO:0007669"/>
    <property type="project" value="UniProtKB-SubCell"/>
</dbReference>
<dbReference type="EMBL" id="JPVT01000132">
    <property type="protein sequence ID" value="KFN90760.1"/>
    <property type="molecule type" value="Genomic_DNA"/>
</dbReference>
<dbReference type="EC" id="2.7.3.-" evidence="8"/>
<dbReference type="InterPro" id="IPR011620">
    <property type="entry name" value="Sig_transdc_His_kinase_LytS_TM"/>
</dbReference>
<dbReference type="PATRIC" id="fig|1302648.3.peg.1322"/>
<reference evidence="8 9" key="1">
    <citation type="submission" date="2014-08" db="EMBL/GenBank/DDBJ databases">
        <title>Genome sequence of Tetragenococcus muriaticus.</title>
        <authorList>
            <person name="Chuea-nongthon C."/>
            <person name="Rodtong S."/>
            <person name="Yongsawatdigul J."/>
            <person name="Steele J.L."/>
            <person name="Liu X.-y."/>
            <person name="Speers J."/>
            <person name="Glasner J.D."/>
            <person name="Neeno-Eckwall E.C."/>
        </authorList>
    </citation>
    <scope>NUCLEOTIDE SEQUENCE [LARGE SCALE GENOMIC DNA]</scope>
    <source>
        <strain evidence="8 9">3MR10-3</strain>
    </source>
</reference>
<dbReference type="GO" id="GO:0071555">
    <property type="term" value="P:cell wall organization"/>
    <property type="evidence" value="ECO:0007669"/>
    <property type="project" value="InterPro"/>
</dbReference>
<proteinExistence type="predicted"/>
<dbReference type="EC" id="2.7.13.3" evidence="8"/>
<dbReference type="Proteomes" id="UP000029381">
    <property type="component" value="Unassembled WGS sequence"/>
</dbReference>
<keyword evidence="8" id="KW-0808">Transferase</keyword>
<protein>
    <submittedName>
        <fullName evidence="8">Autolysis histidine kinase</fullName>
        <ecNumber evidence="8">2.7.13.3</ecNumber>
        <ecNumber evidence="8">2.7.3.-</ecNumber>
    </submittedName>
</protein>
<organism evidence="8 9">
    <name type="scientific">Tetragenococcus muriaticus 3MR10-3</name>
    <dbReference type="NCBI Taxonomy" id="1302648"/>
    <lineage>
        <taxon>Bacteria</taxon>
        <taxon>Bacillati</taxon>
        <taxon>Bacillota</taxon>
        <taxon>Bacilli</taxon>
        <taxon>Lactobacillales</taxon>
        <taxon>Enterococcaceae</taxon>
        <taxon>Tetragenococcus</taxon>
    </lineage>
</organism>
<gene>
    <name evidence="8" type="ORF">TMU3MR103_1354</name>
</gene>
<dbReference type="AlphaFoldDB" id="A0A091C219"/>
<evidence type="ECO:0000256" key="5">
    <source>
        <dbReference type="ARBA" id="ARBA00023136"/>
    </source>
</evidence>
<comment type="caution">
    <text evidence="8">The sequence shown here is derived from an EMBL/GenBank/DDBJ whole genome shotgun (WGS) entry which is preliminary data.</text>
</comment>
<keyword evidence="4 6" id="KW-1133">Transmembrane helix</keyword>
<evidence type="ECO:0000256" key="4">
    <source>
        <dbReference type="ARBA" id="ARBA00022989"/>
    </source>
</evidence>
<keyword evidence="5 6" id="KW-0472">Membrane</keyword>
<feature type="domain" description="Signal transduction histidine kinase 5TM receptor LytS transmembrane region" evidence="7">
    <location>
        <begin position="25"/>
        <end position="99"/>
    </location>
</feature>
<sequence>MISLFILLLERVGLIILLAYLLLNIPAFKQSLIHREKWTTQFLLILIFSLFATISNFNGIEILPGKIISNTPLLSLSEEASLVNTRTLTIGISGLIGGSCGRRFSGSYFRNHSL</sequence>
<comment type="subcellular location">
    <subcellularLocation>
        <location evidence="1">Cell membrane</location>
        <topology evidence="1">Multi-pass membrane protein</topology>
    </subcellularLocation>
</comment>
<keyword evidence="3 6" id="KW-0812">Transmembrane</keyword>
<accession>A0A091C219</accession>
<evidence type="ECO:0000313" key="9">
    <source>
        <dbReference type="Proteomes" id="UP000029381"/>
    </source>
</evidence>
<keyword evidence="9" id="KW-1185">Reference proteome</keyword>
<feature type="transmembrane region" description="Helical" evidence="6">
    <location>
        <begin position="38"/>
        <end position="57"/>
    </location>
</feature>
<evidence type="ECO:0000256" key="2">
    <source>
        <dbReference type="ARBA" id="ARBA00022475"/>
    </source>
</evidence>
<dbReference type="GO" id="GO:0000155">
    <property type="term" value="F:phosphorelay sensor kinase activity"/>
    <property type="evidence" value="ECO:0007669"/>
    <property type="project" value="InterPro"/>
</dbReference>
<feature type="transmembrane region" description="Helical" evidence="6">
    <location>
        <begin position="6"/>
        <end position="26"/>
    </location>
</feature>
<evidence type="ECO:0000313" key="8">
    <source>
        <dbReference type="EMBL" id="KFN90760.1"/>
    </source>
</evidence>
<dbReference type="Pfam" id="PF07694">
    <property type="entry name" value="5TM-5TMR_LYT"/>
    <property type="match status" value="1"/>
</dbReference>
<keyword evidence="8" id="KW-0418">Kinase</keyword>
<evidence type="ECO:0000256" key="1">
    <source>
        <dbReference type="ARBA" id="ARBA00004651"/>
    </source>
</evidence>
<evidence type="ECO:0000256" key="3">
    <source>
        <dbReference type="ARBA" id="ARBA00022692"/>
    </source>
</evidence>
<evidence type="ECO:0000256" key="6">
    <source>
        <dbReference type="SAM" id="Phobius"/>
    </source>
</evidence>
<keyword evidence="2" id="KW-1003">Cell membrane</keyword>